<dbReference type="PANTHER" id="PTHR45661:SF3">
    <property type="entry name" value="IG-LIKE DOMAIN-CONTAINING PROTEIN"/>
    <property type="match status" value="1"/>
</dbReference>
<dbReference type="InterPro" id="IPR026906">
    <property type="entry name" value="LRR_5"/>
</dbReference>
<dbReference type="PANTHER" id="PTHR45661">
    <property type="entry name" value="SURFACE ANTIGEN"/>
    <property type="match status" value="1"/>
</dbReference>
<dbReference type="EMBL" id="DS113687">
    <property type="protein sequence ID" value="EAX98119.1"/>
    <property type="molecule type" value="Genomic_DNA"/>
</dbReference>
<dbReference type="SMR" id="A2FAE7"/>
<dbReference type="KEGG" id="tva:4755910"/>
<dbReference type="Gene3D" id="3.80.10.10">
    <property type="entry name" value="Ribonuclease Inhibitor"/>
    <property type="match status" value="1"/>
</dbReference>
<keyword evidence="2" id="KW-1185">Reference proteome</keyword>
<evidence type="ECO:0000313" key="2">
    <source>
        <dbReference type="Proteomes" id="UP000001542"/>
    </source>
</evidence>
<evidence type="ECO:0000313" key="1">
    <source>
        <dbReference type="EMBL" id="EAX98119.1"/>
    </source>
</evidence>
<name>A2FAE7_TRIV3</name>
<protein>
    <submittedName>
        <fullName evidence="1">Surface antigen BspA-like</fullName>
    </submittedName>
</protein>
<dbReference type="AlphaFoldDB" id="A2FAE7"/>
<dbReference type="InterPro" id="IPR053139">
    <property type="entry name" value="Surface_bspA-like"/>
</dbReference>
<dbReference type="Proteomes" id="UP000001542">
    <property type="component" value="Unassembled WGS sequence"/>
</dbReference>
<dbReference type="RefSeq" id="XP_001311049.1">
    <property type="nucleotide sequence ID" value="XM_001311048.1"/>
</dbReference>
<dbReference type="Pfam" id="PF13306">
    <property type="entry name" value="LRR_5"/>
    <property type="match status" value="2"/>
</dbReference>
<dbReference type="VEuPathDB" id="TrichDB:TVAG_299930"/>
<organism evidence="1 2">
    <name type="scientific">Trichomonas vaginalis (strain ATCC PRA-98 / G3)</name>
    <dbReference type="NCBI Taxonomy" id="412133"/>
    <lineage>
        <taxon>Eukaryota</taxon>
        <taxon>Metamonada</taxon>
        <taxon>Parabasalia</taxon>
        <taxon>Trichomonadida</taxon>
        <taxon>Trichomonadidae</taxon>
        <taxon>Trichomonas</taxon>
    </lineage>
</organism>
<reference evidence="1" key="2">
    <citation type="journal article" date="2007" name="Science">
        <title>Draft genome sequence of the sexually transmitted pathogen Trichomonas vaginalis.</title>
        <authorList>
            <person name="Carlton J.M."/>
            <person name="Hirt R.P."/>
            <person name="Silva J.C."/>
            <person name="Delcher A.L."/>
            <person name="Schatz M."/>
            <person name="Zhao Q."/>
            <person name="Wortman J.R."/>
            <person name="Bidwell S.L."/>
            <person name="Alsmark U.C.M."/>
            <person name="Besteiro S."/>
            <person name="Sicheritz-Ponten T."/>
            <person name="Noel C.J."/>
            <person name="Dacks J.B."/>
            <person name="Foster P.G."/>
            <person name="Simillion C."/>
            <person name="Van de Peer Y."/>
            <person name="Miranda-Saavedra D."/>
            <person name="Barton G.J."/>
            <person name="Westrop G.D."/>
            <person name="Mueller S."/>
            <person name="Dessi D."/>
            <person name="Fiori P.L."/>
            <person name="Ren Q."/>
            <person name="Paulsen I."/>
            <person name="Zhang H."/>
            <person name="Bastida-Corcuera F.D."/>
            <person name="Simoes-Barbosa A."/>
            <person name="Brown M.T."/>
            <person name="Hayes R.D."/>
            <person name="Mukherjee M."/>
            <person name="Okumura C.Y."/>
            <person name="Schneider R."/>
            <person name="Smith A.J."/>
            <person name="Vanacova S."/>
            <person name="Villalvazo M."/>
            <person name="Haas B.J."/>
            <person name="Pertea M."/>
            <person name="Feldblyum T.V."/>
            <person name="Utterback T.R."/>
            <person name="Shu C.L."/>
            <person name="Osoegawa K."/>
            <person name="de Jong P.J."/>
            <person name="Hrdy I."/>
            <person name="Horvathova L."/>
            <person name="Zubacova Z."/>
            <person name="Dolezal P."/>
            <person name="Malik S.B."/>
            <person name="Logsdon J.M. Jr."/>
            <person name="Henze K."/>
            <person name="Gupta A."/>
            <person name="Wang C.C."/>
            <person name="Dunne R.L."/>
            <person name="Upcroft J.A."/>
            <person name="Upcroft P."/>
            <person name="White O."/>
            <person name="Salzberg S.L."/>
            <person name="Tang P."/>
            <person name="Chiu C.-H."/>
            <person name="Lee Y.-S."/>
            <person name="Embley T.M."/>
            <person name="Coombs G.H."/>
            <person name="Mottram J.C."/>
            <person name="Tachezy J."/>
            <person name="Fraser-Liggett C.M."/>
            <person name="Johnson P.J."/>
        </authorList>
    </citation>
    <scope>NUCLEOTIDE SEQUENCE [LARGE SCALE GENOMIC DNA]</scope>
    <source>
        <strain evidence="1">G3</strain>
    </source>
</reference>
<gene>
    <name evidence="1" type="ORF">TVAG_299930</name>
</gene>
<dbReference type="InParanoid" id="A2FAE7"/>
<reference evidence="1" key="1">
    <citation type="submission" date="2006-10" db="EMBL/GenBank/DDBJ databases">
        <authorList>
            <person name="Amadeo P."/>
            <person name="Zhao Q."/>
            <person name="Wortman J."/>
            <person name="Fraser-Liggett C."/>
            <person name="Carlton J."/>
        </authorList>
    </citation>
    <scope>NUCLEOTIDE SEQUENCE</scope>
    <source>
        <strain evidence="1">G3</strain>
    </source>
</reference>
<dbReference type="VEuPathDB" id="TrichDB:TVAGG3_0355490"/>
<dbReference type="InterPro" id="IPR032675">
    <property type="entry name" value="LRR_dom_sf"/>
</dbReference>
<sequence>MTNVPNFCFSGCTKLSNIKFQNSVDTIGINSFNGCSSLTSINIPSSIRIISEYAFHNCNQLSSINIPSTCNLETFALNSIEGCESLQNISDFQSSKYECALNTIYFSEDENKKQLIYHLSKSIDEEIIIKCDIICKNSFVDCNNVVNISLLPNGVSMIETSSFYRCINLKYISFPYSVETVQSLSFVECNNLRCPVIENQTFEYLEMILQSGISKDLLSSCHIIEITNDFHDSFSFFDCAYILTLFILTKI</sequence>
<proteinExistence type="predicted"/>
<accession>A2FAE7</accession>
<dbReference type="STRING" id="5722.A2FAE7"/>
<dbReference type="SUPFAM" id="SSF52058">
    <property type="entry name" value="L domain-like"/>
    <property type="match status" value="1"/>
</dbReference>